<dbReference type="Gene3D" id="1.10.10.10">
    <property type="entry name" value="Winged helix-like DNA-binding domain superfamily/Winged helix DNA-binding domain"/>
    <property type="match status" value="1"/>
</dbReference>
<dbReference type="InterPro" id="IPR000847">
    <property type="entry name" value="LysR_HTH_N"/>
</dbReference>
<dbReference type="PANTHER" id="PTHR30537">
    <property type="entry name" value="HTH-TYPE TRANSCRIPTIONAL REGULATOR"/>
    <property type="match status" value="1"/>
</dbReference>
<evidence type="ECO:0000256" key="1">
    <source>
        <dbReference type="ARBA" id="ARBA00009437"/>
    </source>
</evidence>
<evidence type="ECO:0000313" key="7">
    <source>
        <dbReference type="Proteomes" id="UP000706039"/>
    </source>
</evidence>
<dbReference type="SUPFAM" id="SSF53850">
    <property type="entry name" value="Periplasmic binding protein-like II"/>
    <property type="match status" value="1"/>
</dbReference>
<proteinExistence type="inferred from homology"/>
<name>A0ABS7PWM5_9SPHN</name>
<dbReference type="PROSITE" id="PS50931">
    <property type="entry name" value="HTH_LYSR"/>
    <property type="match status" value="1"/>
</dbReference>
<dbReference type="RefSeq" id="WP_222992861.1">
    <property type="nucleotide sequence ID" value="NZ_JAINVV010000013.1"/>
</dbReference>
<keyword evidence="4" id="KW-0804">Transcription</keyword>
<dbReference type="InterPro" id="IPR058163">
    <property type="entry name" value="LysR-type_TF_proteobact-type"/>
</dbReference>
<dbReference type="Gene3D" id="3.40.190.290">
    <property type="match status" value="1"/>
</dbReference>
<keyword evidence="3" id="KW-0238">DNA-binding</keyword>
<sequence length="306" mass="33555">MYSVERFSGVRAFVAVAECGSFNGAAELLGLTPSAISKAVSRLEGSLRVRLFQRTTRRLKLTADGDLFYRRSAQALAGLADAEAELAHGKDVPAGTLRVDLPILFGRTWITPVLLSLGRRYPELELDISFNLQGVDLFAEGIDLAVRIGALQDSSGLAARSLGQQHRVLCATPAYLDMHGRPASVADLANHECIAETRRGRPQPWPYVDEAGAAQLFAMKGRFRIGSAEVLADAARSSQGIAMLPRWFVASELRSGQLEPVLPQLFNTSLPINVLWARNRYLSPKIRVVIDELFRLYGTNPPWEAL</sequence>
<evidence type="ECO:0000256" key="3">
    <source>
        <dbReference type="ARBA" id="ARBA00023125"/>
    </source>
</evidence>
<dbReference type="Pfam" id="PF00126">
    <property type="entry name" value="HTH_1"/>
    <property type="match status" value="1"/>
</dbReference>
<gene>
    <name evidence="6" type="ORF">K7G82_25880</name>
</gene>
<dbReference type="InterPro" id="IPR005119">
    <property type="entry name" value="LysR_subst-bd"/>
</dbReference>
<keyword evidence="7" id="KW-1185">Reference proteome</keyword>
<dbReference type="EMBL" id="JAINVV010000013">
    <property type="protein sequence ID" value="MBY8825758.1"/>
    <property type="molecule type" value="Genomic_DNA"/>
</dbReference>
<dbReference type="Pfam" id="PF03466">
    <property type="entry name" value="LysR_substrate"/>
    <property type="match status" value="1"/>
</dbReference>
<dbReference type="PANTHER" id="PTHR30537:SF72">
    <property type="entry name" value="LYSR FAMILY TRANSCRIPTIONAL REGULATOR"/>
    <property type="match status" value="1"/>
</dbReference>
<comment type="similarity">
    <text evidence="1">Belongs to the LysR transcriptional regulatory family.</text>
</comment>
<dbReference type="CDD" id="cd08475">
    <property type="entry name" value="PBP2_CrgA_like_6"/>
    <property type="match status" value="1"/>
</dbReference>
<dbReference type="SUPFAM" id="SSF46785">
    <property type="entry name" value="Winged helix' DNA-binding domain"/>
    <property type="match status" value="1"/>
</dbReference>
<dbReference type="Proteomes" id="UP000706039">
    <property type="component" value="Unassembled WGS sequence"/>
</dbReference>
<evidence type="ECO:0000313" key="6">
    <source>
        <dbReference type="EMBL" id="MBY8825758.1"/>
    </source>
</evidence>
<organism evidence="6 7">
    <name type="scientific">Sphingomonas colocasiae</name>
    <dbReference type="NCBI Taxonomy" id="1848973"/>
    <lineage>
        <taxon>Bacteria</taxon>
        <taxon>Pseudomonadati</taxon>
        <taxon>Pseudomonadota</taxon>
        <taxon>Alphaproteobacteria</taxon>
        <taxon>Sphingomonadales</taxon>
        <taxon>Sphingomonadaceae</taxon>
        <taxon>Sphingomonas</taxon>
    </lineage>
</organism>
<evidence type="ECO:0000256" key="4">
    <source>
        <dbReference type="ARBA" id="ARBA00023163"/>
    </source>
</evidence>
<reference evidence="6 7" key="1">
    <citation type="submission" date="2021-08" db="EMBL/GenBank/DDBJ databases">
        <authorList>
            <person name="Tuo L."/>
        </authorList>
    </citation>
    <scope>NUCLEOTIDE SEQUENCE [LARGE SCALE GENOMIC DNA]</scope>
    <source>
        <strain evidence="6 7">JCM 31229</strain>
    </source>
</reference>
<dbReference type="InterPro" id="IPR036388">
    <property type="entry name" value="WH-like_DNA-bd_sf"/>
</dbReference>
<keyword evidence="2" id="KW-0805">Transcription regulation</keyword>
<accession>A0ABS7PWM5</accession>
<protein>
    <submittedName>
        <fullName evidence="6">LysR family transcriptional regulator</fullName>
    </submittedName>
</protein>
<feature type="domain" description="HTH lysR-type" evidence="5">
    <location>
        <begin position="11"/>
        <end position="62"/>
    </location>
</feature>
<dbReference type="InterPro" id="IPR036390">
    <property type="entry name" value="WH_DNA-bd_sf"/>
</dbReference>
<evidence type="ECO:0000256" key="2">
    <source>
        <dbReference type="ARBA" id="ARBA00023015"/>
    </source>
</evidence>
<comment type="caution">
    <text evidence="6">The sequence shown here is derived from an EMBL/GenBank/DDBJ whole genome shotgun (WGS) entry which is preliminary data.</text>
</comment>
<evidence type="ECO:0000259" key="5">
    <source>
        <dbReference type="PROSITE" id="PS50931"/>
    </source>
</evidence>